<dbReference type="GO" id="GO:0003779">
    <property type="term" value="F:actin binding"/>
    <property type="evidence" value="ECO:0007669"/>
    <property type="project" value="UniProtKB-KW"/>
</dbReference>
<feature type="region of interest" description="Disordered" evidence="6">
    <location>
        <begin position="1"/>
        <end position="25"/>
    </location>
</feature>
<keyword evidence="3" id="KW-0514">Muscle protein</keyword>
<protein>
    <submittedName>
        <fullName evidence="7">Uncharacterized protein</fullName>
    </submittedName>
</protein>
<feature type="coiled-coil region" evidence="5">
    <location>
        <begin position="96"/>
        <end position="156"/>
    </location>
</feature>
<sequence length="168" mass="19827">MMQKREPSTFSRKSKEKGRPKNRGLKVIKNQVFKDEKMELQEIQLKEAKHFSEDVDRKYGEVVCKFMIIKGDLNTQRNELSWQRAPLLRSGNLKCLSVAEEQYSQKEDEYKEEIKILTEKLKEVENHVEFAERSLVAKLENTIDDLEGKLKCTRKESLCSQRMQDQTL</sequence>
<name>H0Y0R4_OTOGA</name>
<dbReference type="OMA" id="ELAESXQ"/>
<dbReference type="Pfam" id="PF00261">
    <property type="entry name" value="Tropomyosin"/>
    <property type="match status" value="1"/>
</dbReference>
<feature type="compositionally biased region" description="Basic residues" evidence="6">
    <location>
        <begin position="12"/>
        <end position="25"/>
    </location>
</feature>
<dbReference type="Proteomes" id="UP000005225">
    <property type="component" value="Unassembled WGS sequence"/>
</dbReference>
<keyword evidence="4" id="KW-0009">Actin-binding</keyword>
<dbReference type="InParanoid" id="H0Y0R4"/>
<dbReference type="PRINTS" id="PR00194">
    <property type="entry name" value="TROPOMYOSIN"/>
</dbReference>
<accession>H0Y0R4</accession>
<dbReference type="eggNOG" id="KOG1003">
    <property type="taxonomic scope" value="Eukaryota"/>
</dbReference>
<keyword evidence="2 5" id="KW-0175">Coiled coil</keyword>
<dbReference type="STRING" id="30611.ENSOGAP00000021957"/>
<dbReference type="InterPro" id="IPR000533">
    <property type="entry name" value="Tropomyosin"/>
</dbReference>
<keyword evidence="8" id="KW-1185">Reference proteome</keyword>
<evidence type="ECO:0000256" key="6">
    <source>
        <dbReference type="SAM" id="MobiDB-lite"/>
    </source>
</evidence>
<dbReference type="Gene3D" id="1.20.5.400">
    <property type="match status" value="1"/>
</dbReference>
<reference evidence="7" key="3">
    <citation type="submission" date="2025-09" db="UniProtKB">
        <authorList>
            <consortium name="Ensembl"/>
        </authorList>
    </citation>
    <scope>IDENTIFICATION</scope>
</reference>
<dbReference type="SUPFAM" id="SSF57997">
    <property type="entry name" value="Tropomyosin"/>
    <property type="match status" value="1"/>
</dbReference>
<evidence type="ECO:0000256" key="4">
    <source>
        <dbReference type="ARBA" id="ARBA00023203"/>
    </source>
</evidence>
<comment type="similarity">
    <text evidence="1">Belongs to the tropomyosin family.</text>
</comment>
<reference evidence="7" key="2">
    <citation type="submission" date="2025-08" db="UniProtKB">
        <authorList>
            <consortium name="Ensembl"/>
        </authorList>
    </citation>
    <scope>IDENTIFICATION</scope>
</reference>
<proteinExistence type="inferred from homology"/>
<dbReference type="HOGENOM" id="CLU_055027_6_0_1"/>
<evidence type="ECO:0000256" key="3">
    <source>
        <dbReference type="ARBA" id="ARBA00023179"/>
    </source>
</evidence>
<organism evidence="7 8">
    <name type="scientific">Otolemur garnettii</name>
    <name type="common">Small-eared galago</name>
    <name type="synonym">Garnett's greater bushbaby</name>
    <dbReference type="NCBI Taxonomy" id="30611"/>
    <lineage>
        <taxon>Eukaryota</taxon>
        <taxon>Metazoa</taxon>
        <taxon>Chordata</taxon>
        <taxon>Craniata</taxon>
        <taxon>Vertebrata</taxon>
        <taxon>Euteleostomi</taxon>
        <taxon>Mammalia</taxon>
        <taxon>Eutheria</taxon>
        <taxon>Euarchontoglires</taxon>
        <taxon>Primates</taxon>
        <taxon>Strepsirrhini</taxon>
        <taxon>Lorisiformes</taxon>
        <taxon>Galagidae</taxon>
        <taxon>Otolemur</taxon>
    </lineage>
</organism>
<dbReference type="Ensembl" id="ENSOGAT00000030917.1">
    <property type="protein sequence ID" value="ENSOGAP00000021957.1"/>
    <property type="gene ID" value="ENSOGAG00000030145.1"/>
</dbReference>
<evidence type="ECO:0000256" key="1">
    <source>
        <dbReference type="ARBA" id="ARBA00009036"/>
    </source>
</evidence>
<dbReference type="AlphaFoldDB" id="H0Y0R4"/>
<evidence type="ECO:0000313" key="7">
    <source>
        <dbReference type="Ensembl" id="ENSOGAP00000021957.1"/>
    </source>
</evidence>
<evidence type="ECO:0000313" key="8">
    <source>
        <dbReference type="Proteomes" id="UP000005225"/>
    </source>
</evidence>
<dbReference type="GeneTree" id="ENSGT01030000234542"/>
<dbReference type="EMBL" id="AAQR03090396">
    <property type="status" value="NOT_ANNOTATED_CDS"/>
    <property type="molecule type" value="Genomic_DNA"/>
</dbReference>
<evidence type="ECO:0000256" key="5">
    <source>
        <dbReference type="SAM" id="Coils"/>
    </source>
</evidence>
<reference evidence="8" key="1">
    <citation type="submission" date="2011-03" db="EMBL/GenBank/DDBJ databases">
        <title>Version 3 of the genome sequence of Otolemur garnettii (Bushbaby).</title>
        <authorList>
            <consortium name="The Broad Institute Genome Sequencing Platform"/>
            <person name="Di Palma F."/>
            <person name="Johnson J."/>
            <person name="Lander E.S."/>
            <person name="Lindblad-Toh K."/>
            <person name="Jaffe D.B."/>
            <person name="Gnerre S."/>
            <person name="MacCallum I."/>
            <person name="Przybylski D."/>
            <person name="Ribeiro F.J."/>
            <person name="Burton J.N."/>
            <person name="Walker B.J."/>
            <person name="Sharpe T."/>
            <person name="Hall G."/>
        </authorList>
    </citation>
    <scope>NUCLEOTIDE SEQUENCE [LARGE SCALE GENOMIC DNA]</scope>
</reference>
<evidence type="ECO:0000256" key="2">
    <source>
        <dbReference type="ARBA" id="ARBA00023054"/>
    </source>
</evidence>
<dbReference type="PANTHER" id="PTHR19269">
    <property type="entry name" value="TROPOMYOSIN"/>
    <property type="match status" value="1"/>
</dbReference>